<proteinExistence type="predicted"/>
<organism evidence="1 2">
    <name type="scientific">Catonella massiliensis</name>
    <dbReference type="NCBI Taxonomy" id="2799636"/>
    <lineage>
        <taxon>Bacteria</taxon>
        <taxon>Bacillati</taxon>
        <taxon>Bacillota</taxon>
        <taxon>Clostridia</taxon>
        <taxon>Lachnospirales</taxon>
        <taxon>Lachnospiraceae</taxon>
        <taxon>Catonella</taxon>
    </lineage>
</organism>
<keyword evidence="2" id="KW-1185">Reference proteome</keyword>
<name>A0ABS1J3G6_9FIRM</name>
<dbReference type="RefSeq" id="WP_208430074.1">
    <property type="nucleotide sequence ID" value="NZ_JAEPRJ010000001.1"/>
</dbReference>
<dbReference type="Pfam" id="PF10934">
    <property type="entry name" value="Sheath_initiator"/>
    <property type="match status" value="1"/>
</dbReference>
<evidence type="ECO:0000313" key="1">
    <source>
        <dbReference type="EMBL" id="MBK5898672.1"/>
    </source>
</evidence>
<accession>A0ABS1J3G6</accession>
<gene>
    <name evidence="1" type="ORF">JJN12_12965</name>
</gene>
<dbReference type="EMBL" id="JAEPRJ010000001">
    <property type="protein sequence ID" value="MBK5898672.1"/>
    <property type="molecule type" value="Genomic_DNA"/>
</dbReference>
<comment type="caution">
    <text evidence="1">The sequence shown here is derived from an EMBL/GenBank/DDBJ whole genome shotgun (WGS) entry which is preliminary data.</text>
</comment>
<sequence>MFPFDIDIEDEEEVIEGESNLNTDYEIDFNTGRLTGRIITGLAAVVQWARLTLATERYFYSQYSWDYGSELQNLIGKNHSKDYIESEVKRILNEALLINEAIKGIEDLKCDTNGEKLKTSFGLETIYGRGDIDV</sequence>
<dbReference type="InterPro" id="IPR020288">
    <property type="entry name" value="Sheath_initiator"/>
</dbReference>
<protein>
    <submittedName>
        <fullName evidence="1">DUF2634 domain-containing protein</fullName>
    </submittedName>
</protein>
<reference evidence="1 2" key="1">
    <citation type="submission" date="2021-01" db="EMBL/GenBank/DDBJ databases">
        <title>Isolation and description of Catonella massiliensis sp. nov., a novel Catonella species, isolated from a stable periodontitis subject.</title>
        <authorList>
            <person name="Antezack A."/>
            <person name="Boxberger M."/>
            <person name="La Scola B."/>
            <person name="Monnet-Corti V."/>
        </authorList>
    </citation>
    <scope>NUCLEOTIDE SEQUENCE [LARGE SCALE GENOMIC DNA]</scope>
    <source>
        <strain evidence="1 2">Marseille-Q4567</strain>
    </source>
</reference>
<evidence type="ECO:0000313" key="2">
    <source>
        <dbReference type="Proteomes" id="UP000604730"/>
    </source>
</evidence>
<dbReference type="Proteomes" id="UP000604730">
    <property type="component" value="Unassembled WGS sequence"/>
</dbReference>